<reference evidence="3" key="2">
    <citation type="journal article" date="2017" name="Genome Biol. Evol.">
        <title>Comparative genomic analysis identifies a Campylobacter clade deficient in selenium metabolism.</title>
        <authorList>
            <person name="Miller W.G."/>
            <person name="Yee E."/>
            <person name="Lopes B.S."/>
            <person name="Chapman M.H."/>
            <person name="Huynh S."/>
            <person name="Bono J.L."/>
            <person name="Parker C.T."/>
            <person name="Strachan N.J.C."/>
            <person name="Forbes K.J."/>
        </authorList>
    </citation>
    <scope>NUCLEOTIDE SEQUENCE [LARGE SCALE GENOMIC DNA]</scope>
    <source>
        <strain evidence="3">NCTC 13004</strain>
    </source>
</reference>
<keyword evidence="2" id="KW-0808">Transferase</keyword>
<dbReference type="GeneID" id="46921714"/>
<accession>A0A1X9SP40</accession>
<dbReference type="Pfam" id="PF13561">
    <property type="entry name" value="adh_short_C2"/>
    <property type="match status" value="1"/>
</dbReference>
<dbReference type="AlphaFoldDB" id="A0A1X9SP40"/>
<dbReference type="PRINTS" id="PR00081">
    <property type="entry name" value="GDHRDH"/>
</dbReference>
<dbReference type="InterPro" id="IPR036291">
    <property type="entry name" value="NAD(P)-bd_dom_sf"/>
</dbReference>
<sequence length="244" mass="26862">MLKDKVVVIIGGSGLIGKAFVSATIQNHATTINADISKPNLEQKCDFISTDITNQNSLDNLIEQVSQKYGKIDAVVNSAYPRTKSFSNHFFDVDYEDFCLNTNLQLGGAFLVMQRFAKYFKTQGYGNIITLSSIQGVVAPKFQTYKGTQMSSPVAYSAIKAGVIHLSRYLAKYLKGSNIRVNCISPGGILDNQNEIFLKQYKDVCLSKGMLDPSDICGALIFLLSDYSEFINGQNIIVDDGFCL</sequence>
<dbReference type="Gene3D" id="3.40.50.720">
    <property type="entry name" value="NAD(P)-binding Rossmann-like Domain"/>
    <property type="match status" value="1"/>
</dbReference>
<gene>
    <name evidence="2" type="primary">ptmA</name>
    <name evidence="2" type="ORF">CLAN_1246</name>
</gene>
<dbReference type="SUPFAM" id="SSF51735">
    <property type="entry name" value="NAD(P)-binding Rossmann-fold domains"/>
    <property type="match status" value="1"/>
</dbReference>
<dbReference type="EMBL" id="CP015578">
    <property type="protein sequence ID" value="ARQ97970.1"/>
    <property type="molecule type" value="Genomic_DNA"/>
</dbReference>
<keyword evidence="2" id="KW-0032">Aminotransferase</keyword>
<dbReference type="Proteomes" id="UP000202031">
    <property type="component" value="Chromosome"/>
</dbReference>
<evidence type="ECO:0000313" key="3">
    <source>
        <dbReference type="Proteomes" id="UP000202031"/>
    </source>
</evidence>
<proteinExistence type="inferred from homology"/>
<dbReference type="NCBIfam" id="NF006619">
    <property type="entry name" value="PRK09186.1"/>
    <property type="match status" value="1"/>
</dbReference>
<dbReference type="InterPro" id="IPR002347">
    <property type="entry name" value="SDR_fam"/>
</dbReference>
<dbReference type="KEGG" id="clx:CLAN_1246"/>
<protein>
    <submittedName>
        <fullName evidence="2">Glucosamine-6-P synthase, glutaminase subunit PtmA</fullName>
        <ecNumber evidence="2">2.6.1.16</ecNumber>
    </submittedName>
</protein>
<comment type="similarity">
    <text evidence="1">Belongs to the short-chain dehydrogenases/reductases (SDR) family.</text>
</comment>
<reference evidence="3" key="1">
    <citation type="journal article" date="2017" name="Genome Biol. Evol.">
        <title>Comparative Genomic Analysis Identifies a Campylobacter Clade Deficient in Selenium Metabolism.</title>
        <authorList>
            <person name="Miller W.G."/>
            <person name="Yee E."/>
            <person name="Lopes B.S."/>
            <person name="Chapman M.H."/>
            <person name="Huynh S."/>
            <person name="Bono J.L."/>
            <person name="Parker C.T."/>
            <person name="Strachan N.J.C."/>
            <person name="Forbes K.J."/>
        </authorList>
    </citation>
    <scope>NUCLEOTIDE SEQUENCE [LARGE SCALE GENOMIC DNA]</scope>
    <source>
        <strain evidence="3">NCTC 13004</strain>
    </source>
</reference>
<name>A0A1X9SP40_9BACT</name>
<dbReference type="PANTHER" id="PTHR42760">
    <property type="entry name" value="SHORT-CHAIN DEHYDROGENASES/REDUCTASES FAMILY MEMBER"/>
    <property type="match status" value="1"/>
</dbReference>
<dbReference type="GO" id="GO:0004360">
    <property type="term" value="F:glutamine-fructose-6-phosphate transaminase (isomerizing) activity"/>
    <property type="evidence" value="ECO:0007669"/>
    <property type="project" value="UniProtKB-EC"/>
</dbReference>
<dbReference type="EC" id="2.6.1.16" evidence="2"/>
<dbReference type="RefSeq" id="WP_100590846.1">
    <property type="nucleotide sequence ID" value="NZ_CP015578.1"/>
</dbReference>
<dbReference type="GO" id="GO:0016616">
    <property type="term" value="F:oxidoreductase activity, acting on the CH-OH group of donors, NAD or NADP as acceptor"/>
    <property type="evidence" value="ECO:0007669"/>
    <property type="project" value="TreeGrafter"/>
</dbReference>
<evidence type="ECO:0000256" key="1">
    <source>
        <dbReference type="ARBA" id="ARBA00006484"/>
    </source>
</evidence>
<dbReference type="PRINTS" id="PR00080">
    <property type="entry name" value="SDRFAMILY"/>
</dbReference>
<evidence type="ECO:0000313" key="2">
    <source>
        <dbReference type="EMBL" id="ARQ97970.1"/>
    </source>
</evidence>
<organism evidence="2 3">
    <name type="scientific">Campylobacter lanienae NCTC 13004</name>
    <dbReference type="NCBI Taxonomy" id="1031753"/>
    <lineage>
        <taxon>Bacteria</taxon>
        <taxon>Pseudomonadati</taxon>
        <taxon>Campylobacterota</taxon>
        <taxon>Epsilonproteobacteria</taxon>
        <taxon>Campylobacterales</taxon>
        <taxon>Campylobacteraceae</taxon>
        <taxon>Campylobacter</taxon>
    </lineage>
</organism>